<dbReference type="GO" id="GO:0005886">
    <property type="term" value="C:plasma membrane"/>
    <property type="evidence" value="ECO:0007669"/>
    <property type="project" value="TreeGrafter"/>
</dbReference>
<dbReference type="Proteomes" id="UP000249688">
    <property type="component" value="Unassembled WGS sequence"/>
</dbReference>
<dbReference type="InterPro" id="IPR050445">
    <property type="entry name" value="Bact_polysacc_biosynth/exp"/>
</dbReference>
<keyword evidence="2" id="KW-0472">Membrane</keyword>
<feature type="transmembrane region" description="Helical" evidence="2">
    <location>
        <begin position="42"/>
        <end position="62"/>
    </location>
</feature>
<protein>
    <submittedName>
        <fullName evidence="3">Capsular polysaccharide transport system permease protein</fullName>
    </submittedName>
</protein>
<accession>A0A2W7I4S8</accession>
<dbReference type="PANTHER" id="PTHR32309:SF13">
    <property type="entry name" value="FERRIC ENTEROBACTIN TRANSPORT PROTEIN FEPE"/>
    <property type="match status" value="1"/>
</dbReference>
<dbReference type="AlphaFoldDB" id="A0A2W7I4S8"/>
<evidence type="ECO:0000256" key="1">
    <source>
        <dbReference type="SAM" id="Coils"/>
    </source>
</evidence>
<keyword evidence="4" id="KW-1185">Reference proteome</keyword>
<keyword evidence="2" id="KW-0812">Transmembrane</keyword>
<dbReference type="GO" id="GO:0004713">
    <property type="term" value="F:protein tyrosine kinase activity"/>
    <property type="evidence" value="ECO:0007669"/>
    <property type="project" value="TreeGrafter"/>
</dbReference>
<dbReference type="EMBL" id="QKYU01000020">
    <property type="protein sequence ID" value="PZW41891.1"/>
    <property type="molecule type" value="Genomic_DNA"/>
</dbReference>
<evidence type="ECO:0000256" key="2">
    <source>
        <dbReference type="SAM" id="Phobius"/>
    </source>
</evidence>
<organism evidence="3 4">
    <name type="scientific">Humitalea rosea</name>
    <dbReference type="NCBI Taxonomy" id="990373"/>
    <lineage>
        <taxon>Bacteria</taxon>
        <taxon>Pseudomonadati</taxon>
        <taxon>Pseudomonadota</taxon>
        <taxon>Alphaproteobacteria</taxon>
        <taxon>Acetobacterales</taxon>
        <taxon>Roseomonadaceae</taxon>
        <taxon>Humitalea</taxon>
    </lineage>
</organism>
<dbReference type="RefSeq" id="WP_245903636.1">
    <property type="nucleotide sequence ID" value="NZ_QKYU01000020.1"/>
</dbReference>
<feature type="coiled-coil region" evidence="1">
    <location>
        <begin position="284"/>
        <end position="346"/>
    </location>
</feature>
<comment type="caution">
    <text evidence="3">The sequence shown here is derived from an EMBL/GenBank/DDBJ whole genome shotgun (WGS) entry which is preliminary data.</text>
</comment>
<feature type="transmembrane region" description="Helical" evidence="2">
    <location>
        <begin position="371"/>
        <end position="393"/>
    </location>
</feature>
<name>A0A2W7I4S8_9PROT</name>
<reference evidence="3 4" key="1">
    <citation type="submission" date="2018-06" db="EMBL/GenBank/DDBJ databases">
        <title>Genomic Encyclopedia of Archaeal and Bacterial Type Strains, Phase II (KMG-II): from individual species to whole genera.</title>
        <authorList>
            <person name="Goeker M."/>
        </authorList>
    </citation>
    <scope>NUCLEOTIDE SEQUENCE [LARGE SCALE GENOMIC DNA]</scope>
    <source>
        <strain evidence="3 4">DSM 24525</strain>
    </source>
</reference>
<keyword evidence="2" id="KW-1133">Transmembrane helix</keyword>
<dbReference type="PANTHER" id="PTHR32309">
    <property type="entry name" value="TYROSINE-PROTEIN KINASE"/>
    <property type="match status" value="1"/>
</dbReference>
<sequence>MTSMKLSTPIRLSDANLSVGEPHGTAPRRPPALARFWRRRKGLILCVLLPLTVASLYFYGFAAPQYASESKFQVRGRTGSSSFGSGGAAGLASLMGGSGISTMPQEGLAVRDFLTSLDAVVKLRAEHGLVDIYRRPEADVVAGLWSEEPSAEKLQRYFNSMVTVTADQTTGITSIQVRAFRPDDARTLNEALLGMAESLINRLSARVRDDTLQVARREVAVAEQRIADAGEALLAFRETERALNPAATAEAALRSVATLEQTLLQTRAELEEKSAYMRRDNPLIATLRNRIAALQTGIAEERRRTTSGGQALPQQIAGYERLQLEREFADRQLASATASLEQARVEASRQQLFLARVVEPNLAEYAMYPRAGFILASMAAVLVVLYAIGWLIVAGMREHAS</sequence>
<proteinExistence type="predicted"/>
<gene>
    <name evidence="3" type="ORF">C8P66_12082</name>
</gene>
<keyword evidence="1" id="KW-0175">Coiled coil</keyword>
<evidence type="ECO:0000313" key="3">
    <source>
        <dbReference type="EMBL" id="PZW41891.1"/>
    </source>
</evidence>
<evidence type="ECO:0000313" key="4">
    <source>
        <dbReference type="Proteomes" id="UP000249688"/>
    </source>
</evidence>